<accession>A0A430BR36</accession>
<feature type="transmembrane region" description="Helical" evidence="6">
    <location>
        <begin position="290"/>
        <end position="309"/>
    </location>
</feature>
<evidence type="ECO:0000256" key="6">
    <source>
        <dbReference type="SAM" id="Phobius"/>
    </source>
</evidence>
<dbReference type="EMBL" id="CP053022">
    <property type="protein sequence ID" value="QJR05614.1"/>
    <property type="molecule type" value="Genomic_DNA"/>
</dbReference>
<gene>
    <name evidence="9" type="ORF">DAH51_17735</name>
    <name evidence="8" type="ORF">HH800_25350</name>
</gene>
<geneLocation type="plasmid" evidence="11">
    <name>p-a-sy</name>
</geneLocation>
<sequence length="375" mass="39480">MSAFGHALGAELRHLARDRWDLAGLTLIPALLLFLIGAMFWQGSMRRLPIVVIDDDRSSASRDILRAIDAAPLVHIVAMRATEAEAVEEVRRGHANGFVHLPKDLGAGLARHRTPVIRILYNASFLSSGSQAASGAESAVQAAAASLVVDQLSGHALPPDPTRRFAVEAVPLNNAASSFEWFLGTLIYPAVLHLVAAVTSAMALGRELEGRSLGGWAARSGTIVPALFGKLLPYVGAASLWGIAWLLFVTLGRGWRVEGSVAAIVAGQTLFYLGTAAISALLVAATRETATALSVCAVYAGSALAYAGATLPLNGGSGFARFWSEVLPLTHYLALQTGQLGGQDVATIFPPILALLAYVLVPGALAWLLIRRQAR</sequence>
<dbReference type="InterPro" id="IPR051449">
    <property type="entry name" value="ABC-2_transporter_component"/>
</dbReference>
<proteinExistence type="predicted"/>
<feature type="transmembrane region" description="Helical" evidence="6">
    <location>
        <begin position="260"/>
        <end position="283"/>
    </location>
</feature>
<comment type="subcellular location">
    <subcellularLocation>
        <location evidence="1">Cell membrane</location>
        <topology evidence="1">Multi-pass membrane protein</topology>
    </subcellularLocation>
</comment>
<keyword evidence="8" id="KW-0614">Plasmid</keyword>
<protein>
    <submittedName>
        <fullName evidence="9">ABC transporter permease</fullName>
    </submittedName>
</protein>
<dbReference type="GO" id="GO:0005886">
    <property type="term" value="C:plasma membrane"/>
    <property type="evidence" value="ECO:0007669"/>
    <property type="project" value="UniProtKB-SubCell"/>
</dbReference>
<evidence type="ECO:0000313" key="10">
    <source>
        <dbReference type="Proteomes" id="UP000287401"/>
    </source>
</evidence>
<reference evidence="8 11" key="2">
    <citation type="submission" date="2020-04" db="EMBL/GenBank/DDBJ databases">
        <title>The Whole Genome Analysis of High salt-tolerant Sphingobium yanoikuyae YC-XJ2 with Aryl organophosphorus flame retardants (aryl-OPFRs)-degrading capacity and characteristics of Related phosphotriesterase.</title>
        <authorList>
            <person name="Li X."/>
        </authorList>
    </citation>
    <scope>NUCLEOTIDE SEQUENCE [LARGE SCALE GENOMIC DNA]</scope>
    <source>
        <strain evidence="8 11">YC-XJ2</strain>
        <plasmid evidence="8">p-A-Sy</plasmid>
        <plasmid evidence="11">p-a-sy</plasmid>
    </source>
</reference>
<geneLocation type="plasmid" evidence="8">
    <name>p-A-Sy</name>
</geneLocation>
<evidence type="ECO:0000256" key="4">
    <source>
        <dbReference type="ARBA" id="ARBA00022989"/>
    </source>
</evidence>
<evidence type="ECO:0000313" key="11">
    <source>
        <dbReference type="Proteomes" id="UP000502611"/>
    </source>
</evidence>
<keyword evidence="4 6" id="KW-1133">Transmembrane helix</keyword>
<reference evidence="9 10" key="1">
    <citation type="submission" date="2018-07" db="EMBL/GenBank/DDBJ databases">
        <title>Genomic and Epidemiologic Investigation of an Indolent Hospital Outbreak.</title>
        <authorList>
            <person name="Johnson R.C."/>
            <person name="Deming C."/>
            <person name="Conlan S."/>
            <person name="Zellmer C.J."/>
            <person name="Michelin A.V."/>
            <person name="Lee-Lin S."/>
            <person name="Thomas P.J."/>
            <person name="Park M."/>
            <person name="Weingarten R.A."/>
            <person name="Less J."/>
            <person name="Dekker J.P."/>
            <person name="Frank K.M."/>
            <person name="Musser K.A."/>
            <person name="Mcquiston J.R."/>
            <person name="Henderson D.K."/>
            <person name="Lau A.F."/>
            <person name="Palmore T.N."/>
            <person name="Segre J.A."/>
        </authorList>
    </citation>
    <scope>NUCLEOTIDE SEQUENCE [LARGE SCALE GENOMIC DNA]</scope>
    <source>
        <strain evidence="9 10">SK-NIH.Env6_1116</strain>
    </source>
</reference>
<keyword evidence="5 6" id="KW-0472">Membrane</keyword>
<evidence type="ECO:0000256" key="1">
    <source>
        <dbReference type="ARBA" id="ARBA00004651"/>
    </source>
</evidence>
<name>A0A430BR36_SPHYA</name>
<feature type="domain" description="ABC-2 type transporter transmembrane" evidence="7">
    <location>
        <begin position="25"/>
        <end position="368"/>
    </location>
</feature>
<dbReference type="Gene3D" id="3.40.1710.10">
    <property type="entry name" value="abc type-2 transporter like domain"/>
    <property type="match status" value="1"/>
</dbReference>
<organism evidence="9 10">
    <name type="scientific">Sphingobium yanoikuyae</name>
    <name type="common">Sphingomonas yanoikuyae</name>
    <dbReference type="NCBI Taxonomy" id="13690"/>
    <lineage>
        <taxon>Bacteria</taxon>
        <taxon>Pseudomonadati</taxon>
        <taxon>Pseudomonadota</taxon>
        <taxon>Alphaproteobacteria</taxon>
        <taxon>Sphingomonadales</taxon>
        <taxon>Sphingomonadaceae</taxon>
        <taxon>Sphingobium</taxon>
    </lineage>
</organism>
<evidence type="ECO:0000259" key="7">
    <source>
        <dbReference type="Pfam" id="PF12698"/>
    </source>
</evidence>
<feature type="transmembrane region" description="Helical" evidence="6">
    <location>
        <begin position="181"/>
        <end position="205"/>
    </location>
</feature>
<feature type="transmembrane region" description="Helical" evidence="6">
    <location>
        <begin position="348"/>
        <end position="370"/>
    </location>
</feature>
<dbReference type="Proteomes" id="UP000502611">
    <property type="component" value="Plasmid p-A-Sy"/>
</dbReference>
<dbReference type="Pfam" id="PF12698">
    <property type="entry name" value="ABC2_membrane_3"/>
    <property type="match status" value="1"/>
</dbReference>
<evidence type="ECO:0000256" key="5">
    <source>
        <dbReference type="ARBA" id="ARBA00023136"/>
    </source>
</evidence>
<keyword evidence="3 6" id="KW-0812">Transmembrane</keyword>
<dbReference type="EMBL" id="QRAL01000021">
    <property type="protein sequence ID" value="RSU55204.1"/>
    <property type="molecule type" value="Genomic_DNA"/>
</dbReference>
<keyword evidence="2" id="KW-1003">Cell membrane</keyword>
<feature type="transmembrane region" description="Helical" evidence="6">
    <location>
        <begin position="20"/>
        <end position="41"/>
    </location>
</feature>
<evidence type="ECO:0000256" key="2">
    <source>
        <dbReference type="ARBA" id="ARBA00022475"/>
    </source>
</evidence>
<dbReference type="InterPro" id="IPR013525">
    <property type="entry name" value="ABC2_TM"/>
</dbReference>
<dbReference type="GO" id="GO:0140359">
    <property type="term" value="F:ABC-type transporter activity"/>
    <property type="evidence" value="ECO:0007669"/>
    <property type="project" value="InterPro"/>
</dbReference>
<evidence type="ECO:0000256" key="3">
    <source>
        <dbReference type="ARBA" id="ARBA00022692"/>
    </source>
</evidence>
<dbReference type="RefSeq" id="WP_017502348.1">
    <property type="nucleotide sequence ID" value="NZ_CP053022.1"/>
</dbReference>
<evidence type="ECO:0000313" key="9">
    <source>
        <dbReference type="EMBL" id="RSU55204.1"/>
    </source>
</evidence>
<dbReference type="AlphaFoldDB" id="A0A430BR36"/>
<feature type="transmembrane region" description="Helical" evidence="6">
    <location>
        <begin position="226"/>
        <end position="248"/>
    </location>
</feature>
<dbReference type="Proteomes" id="UP000287401">
    <property type="component" value="Unassembled WGS sequence"/>
</dbReference>
<dbReference type="PANTHER" id="PTHR30294:SF47">
    <property type="entry name" value="INNER MEMBRANE TRANSPORT PERMEASE YHHJ"/>
    <property type="match status" value="1"/>
</dbReference>
<evidence type="ECO:0000313" key="8">
    <source>
        <dbReference type="EMBL" id="QJR05614.1"/>
    </source>
</evidence>
<dbReference type="PANTHER" id="PTHR30294">
    <property type="entry name" value="MEMBRANE COMPONENT OF ABC TRANSPORTER YHHJ-RELATED"/>
    <property type="match status" value="1"/>
</dbReference>